<proteinExistence type="predicted"/>
<organism evidence="1 2">
    <name type="scientific">Athelia psychrophila</name>
    <dbReference type="NCBI Taxonomy" id="1759441"/>
    <lineage>
        <taxon>Eukaryota</taxon>
        <taxon>Fungi</taxon>
        <taxon>Dikarya</taxon>
        <taxon>Basidiomycota</taxon>
        <taxon>Agaricomycotina</taxon>
        <taxon>Agaricomycetes</taxon>
        <taxon>Agaricomycetidae</taxon>
        <taxon>Atheliales</taxon>
        <taxon>Atheliaceae</taxon>
        <taxon>Athelia</taxon>
    </lineage>
</organism>
<dbReference type="SUPFAM" id="SSF48371">
    <property type="entry name" value="ARM repeat"/>
    <property type="match status" value="2"/>
</dbReference>
<dbReference type="OrthoDB" id="5559898at2759"/>
<dbReference type="InterPro" id="IPR016024">
    <property type="entry name" value="ARM-type_fold"/>
</dbReference>
<dbReference type="Proteomes" id="UP000076532">
    <property type="component" value="Unassembled WGS sequence"/>
</dbReference>
<dbReference type="EMBL" id="KV417560">
    <property type="protein sequence ID" value="KZP19879.1"/>
    <property type="molecule type" value="Genomic_DNA"/>
</dbReference>
<evidence type="ECO:0000313" key="2">
    <source>
        <dbReference type="Proteomes" id="UP000076532"/>
    </source>
</evidence>
<evidence type="ECO:0000313" key="1">
    <source>
        <dbReference type="EMBL" id="KZP19879.1"/>
    </source>
</evidence>
<dbReference type="Gene3D" id="1.25.10.10">
    <property type="entry name" value="Leucine-rich Repeat Variant"/>
    <property type="match status" value="1"/>
</dbReference>
<accession>A0A166IIZ3</accession>
<dbReference type="InterPro" id="IPR011989">
    <property type="entry name" value="ARM-like"/>
</dbReference>
<sequence>MRFVKGSSDDVSSVAAQALLHMLVYADVAKYIIDNGLTEDIVGIALDKDTKVPVSAARILEELVKHDCTRTVMVEHEVPKTVFELWEAGKKAFINSSRLNALCKFSAYDDLRPALLEMDVVPLLVDRAGQKDKDRRKACLAALIKLAEHDIMREEILKAGFDETLMKQLGDEDTDRDAQSTLVSLCTHGDFRSHIIQTDFLKTLVHRLGNKKHFDGAQYTLNALIQYDDVQDALLELGPTPPLFISTLEDALDNKSVILDDFGNAMFSFCSRDNIRKAIIQSRFVDIILEKARTETIWGLEVTSRLLQSDFLKIPEFRTKLVDGGLVTILNHIARCGHLFALTFIPAILSCAGEYDDMREAMLASDIIFWLTTRMRDVSISHVALKSYHFHREIHAKFVEYGFNIDKLDHVPLSLSLSRIFRLGRKNNQMIHSLFSMAITDPKGFKNMVEYRRRRHTRLAL</sequence>
<name>A0A166IIZ3_9AGAM</name>
<protein>
    <submittedName>
        <fullName evidence="1">ARM repeat-containing protein</fullName>
    </submittedName>
</protein>
<reference evidence="1 2" key="1">
    <citation type="journal article" date="2016" name="Mol. Biol. Evol.">
        <title>Comparative Genomics of Early-Diverging Mushroom-Forming Fungi Provides Insights into the Origins of Lignocellulose Decay Capabilities.</title>
        <authorList>
            <person name="Nagy L.G."/>
            <person name="Riley R."/>
            <person name="Tritt A."/>
            <person name="Adam C."/>
            <person name="Daum C."/>
            <person name="Floudas D."/>
            <person name="Sun H."/>
            <person name="Yadav J.S."/>
            <person name="Pangilinan J."/>
            <person name="Larsson K.H."/>
            <person name="Matsuura K."/>
            <person name="Barry K."/>
            <person name="Labutti K."/>
            <person name="Kuo R."/>
            <person name="Ohm R.A."/>
            <person name="Bhattacharya S.S."/>
            <person name="Shirouzu T."/>
            <person name="Yoshinaga Y."/>
            <person name="Martin F.M."/>
            <person name="Grigoriev I.V."/>
            <person name="Hibbett D.S."/>
        </authorList>
    </citation>
    <scope>NUCLEOTIDE SEQUENCE [LARGE SCALE GENOMIC DNA]</scope>
    <source>
        <strain evidence="1 2">CBS 109695</strain>
    </source>
</reference>
<feature type="non-terminal residue" evidence="1">
    <location>
        <position position="461"/>
    </location>
</feature>
<gene>
    <name evidence="1" type="ORF">FIBSPDRAFT_827700</name>
</gene>
<dbReference type="AlphaFoldDB" id="A0A166IIZ3"/>
<keyword evidence="2" id="KW-1185">Reference proteome</keyword>